<organism evidence="11 12">
    <name type="scientific">Winogradskyella poriferorum</name>
    <dbReference type="NCBI Taxonomy" id="307627"/>
    <lineage>
        <taxon>Bacteria</taxon>
        <taxon>Pseudomonadati</taxon>
        <taxon>Bacteroidota</taxon>
        <taxon>Flavobacteriia</taxon>
        <taxon>Flavobacteriales</taxon>
        <taxon>Flavobacteriaceae</taxon>
        <taxon>Winogradskyella</taxon>
    </lineage>
</organism>
<evidence type="ECO:0000256" key="8">
    <source>
        <dbReference type="ARBA" id="ARBA00022909"/>
    </source>
</evidence>
<sequence>MTINCKGKLIDISTPKVMGILNVTPDSFYDGGQYKDESSILKQVETMLKEGATFIDIGGYSSRPGADYVNEAEELNRVVPVVQLILKHYPETLISIDTFRSEVAKKSIEAGSAIINDISASHLDKNMITTVGQLGVPYIMMHMKGNPKTMQQQTDYDDLIKDINSYFAERIAKAHAAKINDIIIDPGFGFAKTTEQNYELLNNMELLQIVDKPILAGVSRKSMIYKTLNTTSENALNGTTALHMVALQKGAKILRVHDVKEAVECVTLFNQLKQK</sequence>
<comment type="caution">
    <text evidence="11">The sequence shown here is derived from an EMBL/GenBank/DDBJ whole genome shotgun (WGS) entry which is preliminary data.</text>
</comment>
<dbReference type="NCBIfam" id="TIGR01496">
    <property type="entry name" value="DHPS"/>
    <property type="match status" value="1"/>
</dbReference>
<comment type="catalytic activity">
    <reaction evidence="1">
        <text>(7,8-dihydropterin-6-yl)methyl diphosphate + 4-aminobenzoate = 7,8-dihydropteroate + diphosphate</text>
        <dbReference type="Rhea" id="RHEA:19949"/>
        <dbReference type="ChEBI" id="CHEBI:17836"/>
        <dbReference type="ChEBI" id="CHEBI:17839"/>
        <dbReference type="ChEBI" id="CHEBI:33019"/>
        <dbReference type="ChEBI" id="CHEBI:72950"/>
        <dbReference type="EC" id="2.5.1.15"/>
    </reaction>
</comment>
<evidence type="ECO:0000313" key="12">
    <source>
        <dbReference type="Proteomes" id="UP001356704"/>
    </source>
</evidence>
<dbReference type="InterPro" id="IPR011005">
    <property type="entry name" value="Dihydropteroate_synth-like_sf"/>
</dbReference>
<keyword evidence="6 9" id="KW-0479">Metal-binding</keyword>
<dbReference type="PROSITE" id="PS50972">
    <property type="entry name" value="PTERIN_BINDING"/>
    <property type="match status" value="1"/>
</dbReference>
<keyword evidence="7 9" id="KW-0460">Magnesium</keyword>
<accession>A0ABU7WA10</accession>
<dbReference type="PANTHER" id="PTHR20941:SF1">
    <property type="entry name" value="FOLIC ACID SYNTHESIS PROTEIN FOL1"/>
    <property type="match status" value="1"/>
</dbReference>
<evidence type="ECO:0000256" key="5">
    <source>
        <dbReference type="ARBA" id="ARBA00022679"/>
    </source>
</evidence>
<evidence type="ECO:0000256" key="6">
    <source>
        <dbReference type="ARBA" id="ARBA00022723"/>
    </source>
</evidence>
<dbReference type="InterPro" id="IPR006390">
    <property type="entry name" value="DHP_synth_dom"/>
</dbReference>
<dbReference type="Pfam" id="PF00809">
    <property type="entry name" value="Pterin_bind"/>
    <property type="match status" value="1"/>
</dbReference>
<dbReference type="PANTHER" id="PTHR20941">
    <property type="entry name" value="FOLATE SYNTHESIS PROTEINS"/>
    <property type="match status" value="1"/>
</dbReference>
<keyword evidence="5 9" id="KW-0808">Transferase</keyword>
<evidence type="ECO:0000256" key="1">
    <source>
        <dbReference type="ARBA" id="ARBA00000012"/>
    </source>
</evidence>
<evidence type="ECO:0000256" key="9">
    <source>
        <dbReference type="RuleBase" id="RU361205"/>
    </source>
</evidence>
<dbReference type="EC" id="2.5.1.15" evidence="4 9"/>
<comment type="pathway">
    <text evidence="3 9">Cofactor biosynthesis; tetrahydrofolate biosynthesis; 7,8-dihydrofolate from 2-amino-4-hydroxy-6-hydroxymethyl-7,8-dihydropteridine diphosphate and 4-aminobenzoate: step 1/2.</text>
</comment>
<comment type="cofactor">
    <cofactor evidence="2 9">
        <name>Mg(2+)</name>
        <dbReference type="ChEBI" id="CHEBI:18420"/>
    </cofactor>
</comment>
<evidence type="ECO:0000256" key="3">
    <source>
        <dbReference type="ARBA" id="ARBA00004763"/>
    </source>
</evidence>
<name>A0ABU7WA10_9FLAO</name>
<dbReference type="InterPro" id="IPR000489">
    <property type="entry name" value="Pterin-binding_dom"/>
</dbReference>
<feature type="domain" description="Pterin-binding" evidence="10">
    <location>
        <begin position="15"/>
        <end position="267"/>
    </location>
</feature>
<comment type="similarity">
    <text evidence="9">Belongs to the DHPS family.</text>
</comment>
<comment type="function">
    <text evidence="9">Catalyzes the condensation of para-aminobenzoate (pABA) with 6-hydroxymethyl-7,8-dihydropterin diphosphate (DHPt-PP) to form 7,8-dihydropteroate (H2Pte), the immediate precursor of folate derivatives.</text>
</comment>
<dbReference type="GO" id="GO:0004156">
    <property type="term" value="F:dihydropteroate synthase activity"/>
    <property type="evidence" value="ECO:0007669"/>
    <property type="project" value="UniProtKB-EC"/>
</dbReference>
<evidence type="ECO:0000256" key="7">
    <source>
        <dbReference type="ARBA" id="ARBA00022842"/>
    </source>
</evidence>
<evidence type="ECO:0000313" key="11">
    <source>
        <dbReference type="EMBL" id="MEF3080465.1"/>
    </source>
</evidence>
<dbReference type="PROSITE" id="PS00792">
    <property type="entry name" value="DHPS_1"/>
    <property type="match status" value="1"/>
</dbReference>
<dbReference type="InterPro" id="IPR045031">
    <property type="entry name" value="DHP_synth-like"/>
</dbReference>
<dbReference type="EMBL" id="JAZHOU010000008">
    <property type="protein sequence ID" value="MEF3080465.1"/>
    <property type="molecule type" value="Genomic_DNA"/>
</dbReference>
<dbReference type="CDD" id="cd00739">
    <property type="entry name" value="DHPS"/>
    <property type="match status" value="1"/>
</dbReference>
<evidence type="ECO:0000259" key="10">
    <source>
        <dbReference type="PROSITE" id="PS50972"/>
    </source>
</evidence>
<keyword evidence="12" id="KW-1185">Reference proteome</keyword>
<evidence type="ECO:0000256" key="2">
    <source>
        <dbReference type="ARBA" id="ARBA00001946"/>
    </source>
</evidence>
<keyword evidence="8 9" id="KW-0289">Folate biosynthesis</keyword>
<protein>
    <recommendedName>
        <fullName evidence="4 9">Dihydropteroate synthase</fullName>
        <shortName evidence="9">DHPS</shortName>
        <ecNumber evidence="4 9">2.5.1.15</ecNumber>
    </recommendedName>
    <alternativeName>
        <fullName evidence="9">Dihydropteroate pyrophosphorylase</fullName>
    </alternativeName>
</protein>
<dbReference type="Proteomes" id="UP001356704">
    <property type="component" value="Unassembled WGS sequence"/>
</dbReference>
<gene>
    <name evidence="11" type="primary">folP</name>
    <name evidence="11" type="ORF">V1468_15730</name>
</gene>
<proteinExistence type="inferred from homology"/>
<dbReference type="RefSeq" id="WP_331811266.1">
    <property type="nucleotide sequence ID" value="NZ_JAZHOU010000008.1"/>
</dbReference>
<reference evidence="11 12" key="1">
    <citation type="submission" date="2024-02" db="EMBL/GenBank/DDBJ databases">
        <title>Winogradskyella poriferorum JCM 12885.</title>
        <authorList>
            <person name="Zhang D.-F."/>
            <person name="Fu Z.-Y."/>
        </authorList>
    </citation>
    <scope>NUCLEOTIDE SEQUENCE [LARGE SCALE GENOMIC DNA]</scope>
    <source>
        <strain evidence="11 12">JCM 12885</strain>
    </source>
</reference>
<dbReference type="Gene3D" id="3.20.20.20">
    <property type="entry name" value="Dihydropteroate synthase-like"/>
    <property type="match status" value="1"/>
</dbReference>
<dbReference type="SUPFAM" id="SSF51717">
    <property type="entry name" value="Dihydropteroate synthetase-like"/>
    <property type="match status" value="1"/>
</dbReference>
<evidence type="ECO:0000256" key="4">
    <source>
        <dbReference type="ARBA" id="ARBA00012458"/>
    </source>
</evidence>